<evidence type="ECO:0000256" key="1">
    <source>
        <dbReference type="SAM" id="MobiDB-lite"/>
    </source>
</evidence>
<comment type="caution">
    <text evidence="2">The sequence shown here is derived from an EMBL/GenBank/DDBJ whole genome shotgun (WGS) entry which is preliminary data.</text>
</comment>
<name>A0AAV1NDH4_SCOSC</name>
<gene>
    <name evidence="2" type="ORF">FSCOSCO3_A026359</name>
</gene>
<feature type="compositionally biased region" description="Basic and acidic residues" evidence="1">
    <location>
        <begin position="1"/>
        <end position="13"/>
    </location>
</feature>
<evidence type="ECO:0000313" key="2">
    <source>
        <dbReference type="EMBL" id="CAK6956537.1"/>
    </source>
</evidence>
<dbReference type="Proteomes" id="UP001314229">
    <property type="component" value="Unassembled WGS sequence"/>
</dbReference>
<dbReference type="EMBL" id="CAWUFR010000025">
    <property type="protein sequence ID" value="CAK6956537.1"/>
    <property type="molecule type" value="Genomic_DNA"/>
</dbReference>
<sequence length="51" mass="5661">MKNRSKSTEEMQQSKRAFSSQKSLPGRPDLDKVKEGLDGSDTTSSSTEELK</sequence>
<proteinExistence type="predicted"/>
<organism evidence="2 3">
    <name type="scientific">Scomber scombrus</name>
    <name type="common">Atlantic mackerel</name>
    <name type="synonym">Scomber vernalis</name>
    <dbReference type="NCBI Taxonomy" id="13677"/>
    <lineage>
        <taxon>Eukaryota</taxon>
        <taxon>Metazoa</taxon>
        <taxon>Chordata</taxon>
        <taxon>Craniata</taxon>
        <taxon>Vertebrata</taxon>
        <taxon>Euteleostomi</taxon>
        <taxon>Actinopterygii</taxon>
        <taxon>Neopterygii</taxon>
        <taxon>Teleostei</taxon>
        <taxon>Neoteleostei</taxon>
        <taxon>Acanthomorphata</taxon>
        <taxon>Pelagiaria</taxon>
        <taxon>Scombriformes</taxon>
        <taxon>Scombridae</taxon>
        <taxon>Scomber</taxon>
    </lineage>
</organism>
<feature type="compositionally biased region" description="Basic and acidic residues" evidence="1">
    <location>
        <begin position="28"/>
        <end position="37"/>
    </location>
</feature>
<accession>A0AAV1NDH4</accession>
<protein>
    <submittedName>
        <fullName evidence="2">Uncharacterized protein</fullName>
    </submittedName>
</protein>
<dbReference type="AlphaFoldDB" id="A0AAV1NDH4"/>
<feature type="compositionally biased region" description="Polar residues" evidence="1">
    <location>
        <begin position="14"/>
        <end position="23"/>
    </location>
</feature>
<feature type="region of interest" description="Disordered" evidence="1">
    <location>
        <begin position="1"/>
        <end position="51"/>
    </location>
</feature>
<evidence type="ECO:0000313" key="3">
    <source>
        <dbReference type="Proteomes" id="UP001314229"/>
    </source>
</evidence>
<feature type="compositionally biased region" description="Low complexity" evidence="1">
    <location>
        <begin position="39"/>
        <end position="51"/>
    </location>
</feature>
<keyword evidence="3" id="KW-1185">Reference proteome</keyword>
<reference evidence="2 3" key="1">
    <citation type="submission" date="2024-01" db="EMBL/GenBank/DDBJ databases">
        <authorList>
            <person name="Alioto T."/>
            <person name="Alioto T."/>
            <person name="Gomez Garrido J."/>
        </authorList>
    </citation>
    <scope>NUCLEOTIDE SEQUENCE [LARGE SCALE GENOMIC DNA]</scope>
</reference>